<organism evidence="2 3">
    <name type="scientific">Alcanivorax nanhaiticus</name>
    <dbReference type="NCBI Taxonomy" id="1177154"/>
    <lineage>
        <taxon>Bacteria</taxon>
        <taxon>Pseudomonadati</taxon>
        <taxon>Pseudomonadota</taxon>
        <taxon>Gammaproteobacteria</taxon>
        <taxon>Oceanospirillales</taxon>
        <taxon>Alcanivoracaceae</taxon>
        <taxon>Alcanivorax</taxon>
    </lineage>
</organism>
<accession>A0A095SA42</accession>
<dbReference type="EMBL" id="ARXV01000025">
    <property type="protein sequence ID" value="KGD61392.1"/>
    <property type="molecule type" value="Genomic_DNA"/>
</dbReference>
<dbReference type="STRING" id="1177154.Y5S_03730"/>
<name>A0A095SA42_9GAMM</name>
<reference evidence="2 3" key="1">
    <citation type="submission" date="2012-09" db="EMBL/GenBank/DDBJ databases">
        <title>Genome Sequence of alkane-degrading Bacterium Alcanivorax sp. 19-m-6.</title>
        <authorList>
            <person name="Lai Q."/>
            <person name="Shao Z."/>
        </authorList>
    </citation>
    <scope>NUCLEOTIDE SEQUENCE [LARGE SCALE GENOMIC DNA]</scope>
    <source>
        <strain evidence="2 3">19-m-6</strain>
    </source>
</reference>
<protein>
    <submittedName>
        <fullName evidence="2">Uncharacterized protein</fullName>
    </submittedName>
</protein>
<dbReference type="AlphaFoldDB" id="A0A095SA42"/>
<dbReference type="Proteomes" id="UP000029444">
    <property type="component" value="Unassembled WGS sequence"/>
</dbReference>
<evidence type="ECO:0000313" key="3">
    <source>
        <dbReference type="Proteomes" id="UP000029444"/>
    </source>
</evidence>
<evidence type="ECO:0000256" key="1">
    <source>
        <dbReference type="SAM" id="MobiDB-lite"/>
    </source>
</evidence>
<feature type="region of interest" description="Disordered" evidence="1">
    <location>
        <begin position="1"/>
        <end position="23"/>
    </location>
</feature>
<gene>
    <name evidence="2" type="ORF">Y5S_03730</name>
</gene>
<comment type="caution">
    <text evidence="2">The sequence shown here is derived from an EMBL/GenBank/DDBJ whole genome shotgun (WGS) entry which is preliminary data.</text>
</comment>
<feature type="compositionally biased region" description="Polar residues" evidence="1">
    <location>
        <begin position="1"/>
        <end position="15"/>
    </location>
</feature>
<proteinExistence type="predicted"/>
<sequence>MGVFNVSQVDTTPGSNLECPFTPPPGWDGGKPDYLELMRRRYRCVGHYQRMQVTANFARRGSIKVVGPFADEAKDIIGAMQNKLK</sequence>
<keyword evidence="3" id="KW-1185">Reference proteome</keyword>
<evidence type="ECO:0000313" key="2">
    <source>
        <dbReference type="EMBL" id="KGD61392.1"/>
    </source>
</evidence>